<keyword evidence="20" id="KW-1185">Reference proteome</keyword>
<dbReference type="PRINTS" id="PR00385">
    <property type="entry name" value="P450"/>
</dbReference>
<evidence type="ECO:0008006" key="21">
    <source>
        <dbReference type="Google" id="ProtNLM"/>
    </source>
</evidence>
<dbReference type="AlphaFoldDB" id="A0A815GR09"/>
<dbReference type="InterPro" id="IPR050529">
    <property type="entry name" value="CYP450_sterol_14alpha_dmase"/>
</dbReference>
<name>A0A815GR09_9BILA</name>
<evidence type="ECO:0000313" key="16">
    <source>
        <dbReference type="EMBL" id="CAF1213001.1"/>
    </source>
</evidence>
<comment type="similarity">
    <text evidence="4 13">Belongs to the cytochrome P450 family.</text>
</comment>
<comment type="caution">
    <text evidence="17">The sequence shown here is derived from an EMBL/GenBank/DDBJ whole genome shotgun (WGS) entry which is preliminary data.</text>
</comment>
<dbReference type="GO" id="GO:0016705">
    <property type="term" value="F:oxidoreductase activity, acting on paired donors, with incorporation or reduction of molecular oxygen"/>
    <property type="evidence" value="ECO:0007669"/>
    <property type="project" value="InterPro"/>
</dbReference>
<evidence type="ECO:0000256" key="14">
    <source>
        <dbReference type="PIRSR" id="PIRSR000047-1"/>
    </source>
</evidence>
<proteinExistence type="inferred from homology"/>
<accession>A0A815GR09</accession>
<evidence type="ECO:0000256" key="11">
    <source>
        <dbReference type="ARBA" id="ARBA00023136"/>
    </source>
</evidence>
<feature type="binding site" evidence="15">
    <location>
        <position position="33"/>
    </location>
    <ligand>
        <name>substrate</name>
    </ligand>
</feature>
<dbReference type="PANTHER" id="PTHR24304">
    <property type="entry name" value="CYTOCHROME P450 FAMILY 7"/>
    <property type="match status" value="1"/>
</dbReference>
<evidence type="ECO:0000313" key="18">
    <source>
        <dbReference type="EMBL" id="CAF4021915.1"/>
    </source>
</evidence>
<gene>
    <name evidence="17" type="ORF">GPM918_LOCUS30450</name>
    <name evidence="16" type="ORF">OVA965_LOCUS24549</name>
    <name evidence="19" type="ORF">SRO942_LOCUS31063</name>
    <name evidence="18" type="ORF">TMI583_LOCUS25271</name>
</gene>
<dbReference type="SUPFAM" id="SSF48264">
    <property type="entry name" value="Cytochrome P450"/>
    <property type="match status" value="1"/>
</dbReference>
<evidence type="ECO:0000256" key="13">
    <source>
        <dbReference type="PIRNR" id="PIRNR000047"/>
    </source>
</evidence>
<dbReference type="EMBL" id="CAJOBA010036378">
    <property type="protein sequence ID" value="CAF4021915.1"/>
    <property type="molecule type" value="Genomic_DNA"/>
</dbReference>
<evidence type="ECO:0000256" key="7">
    <source>
        <dbReference type="ARBA" id="ARBA00022824"/>
    </source>
</evidence>
<evidence type="ECO:0000313" key="17">
    <source>
        <dbReference type="EMBL" id="CAF1341432.1"/>
    </source>
</evidence>
<dbReference type="GO" id="GO:0042632">
    <property type="term" value="P:cholesterol homeostasis"/>
    <property type="evidence" value="ECO:0007669"/>
    <property type="project" value="TreeGrafter"/>
</dbReference>
<dbReference type="PANTHER" id="PTHR24304:SF4">
    <property type="entry name" value="CYTOCHROME P450"/>
    <property type="match status" value="1"/>
</dbReference>
<reference evidence="17" key="1">
    <citation type="submission" date="2021-02" db="EMBL/GenBank/DDBJ databases">
        <authorList>
            <person name="Nowell W R."/>
        </authorList>
    </citation>
    <scope>NUCLEOTIDE SEQUENCE</scope>
</reference>
<dbReference type="Proteomes" id="UP000682733">
    <property type="component" value="Unassembled WGS sequence"/>
</dbReference>
<dbReference type="InterPro" id="IPR002403">
    <property type="entry name" value="Cyt_P450_E_grp-IV"/>
</dbReference>
<feature type="binding site" description="axial binding residue" evidence="14">
    <location>
        <position position="362"/>
    </location>
    <ligand>
        <name>heme</name>
        <dbReference type="ChEBI" id="CHEBI:30413"/>
    </ligand>
    <ligandPart>
        <name>Fe</name>
        <dbReference type="ChEBI" id="CHEBI:18248"/>
    </ligandPart>
</feature>
<keyword evidence="6 13" id="KW-0479">Metal-binding</keyword>
<dbReference type="GO" id="GO:0005506">
    <property type="term" value="F:iron ion binding"/>
    <property type="evidence" value="ECO:0007669"/>
    <property type="project" value="InterPro"/>
</dbReference>
<dbReference type="GO" id="GO:0006699">
    <property type="term" value="P:bile acid biosynthetic process"/>
    <property type="evidence" value="ECO:0007669"/>
    <property type="project" value="TreeGrafter"/>
</dbReference>
<protein>
    <recommendedName>
        <fullName evidence="21">Cytochrome P450</fullName>
    </recommendedName>
</protein>
<dbReference type="PIRSF" id="PIRSF000047">
    <property type="entry name" value="Cytochrome_CYPVIIA1"/>
    <property type="match status" value="1"/>
</dbReference>
<evidence type="ECO:0000256" key="2">
    <source>
        <dbReference type="ARBA" id="ARBA00004586"/>
    </source>
</evidence>
<comment type="pathway">
    <text evidence="3">Lipid metabolism; bile acid biosynthesis.</text>
</comment>
<evidence type="ECO:0000256" key="4">
    <source>
        <dbReference type="ARBA" id="ARBA00010617"/>
    </source>
</evidence>
<dbReference type="Proteomes" id="UP000663829">
    <property type="component" value="Unassembled WGS sequence"/>
</dbReference>
<keyword evidence="10" id="KW-0443">Lipid metabolism</keyword>
<keyword evidence="8" id="KW-0560">Oxidoreductase</keyword>
<evidence type="ECO:0000256" key="5">
    <source>
        <dbReference type="ARBA" id="ARBA00022617"/>
    </source>
</evidence>
<dbReference type="Pfam" id="PF00067">
    <property type="entry name" value="p450"/>
    <property type="match status" value="1"/>
</dbReference>
<dbReference type="GO" id="GO:0020037">
    <property type="term" value="F:heme binding"/>
    <property type="evidence" value="ECO:0007669"/>
    <property type="project" value="InterPro"/>
</dbReference>
<keyword evidence="9 13" id="KW-0408">Iron</keyword>
<keyword evidence="12" id="KW-0753">Steroid metabolism</keyword>
<evidence type="ECO:0000256" key="12">
    <source>
        <dbReference type="ARBA" id="ARBA00023221"/>
    </source>
</evidence>
<dbReference type="InterPro" id="IPR024204">
    <property type="entry name" value="Cyt_P450_CYP7A1-type"/>
</dbReference>
<dbReference type="OrthoDB" id="6692864at2759"/>
<organism evidence="17 20">
    <name type="scientific">Didymodactylos carnosus</name>
    <dbReference type="NCBI Taxonomy" id="1234261"/>
    <lineage>
        <taxon>Eukaryota</taxon>
        <taxon>Metazoa</taxon>
        <taxon>Spiralia</taxon>
        <taxon>Gnathifera</taxon>
        <taxon>Rotifera</taxon>
        <taxon>Eurotatoria</taxon>
        <taxon>Bdelloidea</taxon>
        <taxon>Philodinida</taxon>
        <taxon>Philodinidae</taxon>
        <taxon>Didymodactylos</taxon>
    </lineage>
</organism>
<dbReference type="EMBL" id="CAJNOK010014841">
    <property type="protein sequence ID" value="CAF1213001.1"/>
    <property type="molecule type" value="Genomic_DNA"/>
</dbReference>
<dbReference type="Proteomes" id="UP000681722">
    <property type="component" value="Unassembled WGS sequence"/>
</dbReference>
<dbReference type="InterPro" id="IPR036396">
    <property type="entry name" value="Cyt_P450_sf"/>
</dbReference>
<comment type="subcellular location">
    <subcellularLocation>
        <location evidence="2 13">Endoplasmic reticulum membrane</location>
    </subcellularLocation>
</comment>
<evidence type="ECO:0000313" key="19">
    <source>
        <dbReference type="EMBL" id="CAF4202797.1"/>
    </source>
</evidence>
<dbReference type="EMBL" id="CAJNOQ010014432">
    <property type="protein sequence ID" value="CAF1341432.1"/>
    <property type="molecule type" value="Genomic_DNA"/>
</dbReference>
<dbReference type="EMBL" id="CAJOBC010059060">
    <property type="protein sequence ID" value="CAF4202797.1"/>
    <property type="molecule type" value="Genomic_DNA"/>
</dbReference>
<dbReference type="GO" id="GO:0005789">
    <property type="term" value="C:endoplasmic reticulum membrane"/>
    <property type="evidence" value="ECO:0007669"/>
    <property type="project" value="UniProtKB-SubCell"/>
</dbReference>
<evidence type="ECO:0000256" key="6">
    <source>
        <dbReference type="ARBA" id="ARBA00022723"/>
    </source>
</evidence>
<keyword evidence="11 13" id="KW-0472">Membrane</keyword>
<keyword evidence="7 13" id="KW-0256">Endoplasmic reticulum</keyword>
<evidence type="ECO:0000313" key="20">
    <source>
        <dbReference type="Proteomes" id="UP000663829"/>
    </source>
</evidence>
<dbReference type="GO" id="GO:0008395">
    <property type="term" value="F:steroid hydroxylase activity"/>
    <property type="evidence" value="ECO:0007669"/>
    <property type="project" value="TreeGrafter"/>
</dbReference>
<comment type="cofactor">
    <cofactor evidence="1 13 14">
        <name>heme</name>
        <dbReference type="ChEBI" id="CHEBI:30413"/>
    </cofactor>
</comment>
<sequence length="426" mass="50228">MFSKTMTFVTDSHYWNQIHRNPSFMLPTEEMAKAFDANSLTLGLFETNDLAHGYVRYLQGKELKQLTAKLAQHIRQTLISKRLEHTHSNWIECGLFKFSHMLIFESVIKTLYGDIDPLSFEREYRMFDSNIHLFLYPYPAFIFKQFYSWLIKAKNFLIEQLYQRQHQDQDRLNETRSLFVKMINDLMCEYPEQAITTKDIGSFNLALLWAAIGNTTPAVYWTLFYLLNESTETMDLIKQEINQYLSPLTGYDDIEEDDKDHRSDQLDKCIYLDSAINETLRLVATAMIIRRCSSDTKIILSNTKTLEIPKNETVVLFPCASHYDPHIFKDPFVYKYDRFLPTNLDVKQKRSFLPFGGGRFVCPGRYMAKNTIKLSIAFILQHLEIEFLDNRHQASETRKIPDFQISRIGYGIAPPREEHKIRYRFR</sequence>
<evidence type="ECO:0000256" key="10">
    <source>
        <dbReference type="ARBA" id="ARBA00023098"/>
    </source>
</evidence>
<dbReference type="Gene3D" id="1.10.630.10">
    <property type="entry name" value="Cytochrome P450"/>
    <property type="match status" value="1"/>
</dbReference>
<dbReference type="PRINTS" id="PR00465">
    <property type="entry name" value="EP450IV"/>
</dbReference>
<evidence type="ECO:0000256" key="8">
    <source>
        <dbReference type="ARBA" id="ARBA00023002"/>
    </source>
</evidence>
<keyword evidence="5 13" id="KW-0349">Heme</keyword>
<feature type="binding site" evidence="15">
    <location>
        <position position="214"/>
    </location>
    <ligand>
        <name>substrate</name>
    </ligand>
</feature>
<evidence type="ECO:0000256" key="9">
    <source>
        <dbReference type="ARBA" id="ARBA00023004"/>
    </source>
</evidence>
<evidence type="ECO:0000256" key="3">
    <source>
        <dbReference type="ARBA" id="ARBA00004860"/>
    </source>
</evidence>
<evidence type="ECO:0000256" key="1">
    <source>
        <dbReference type="ARBA" id="ARBA00001971"/>
    </source>
</evidence>
<dbReference type="InterPro" id="IPR001128">
    <property type="entry name" value="Cyt_P450"/>
</dbReference>
<evidence type="ECO:0000256" key="15">
    <source>
        <dbReference type="PIRSR" id="PIRSR000047-2"/>
    </source>
</evidence>
<dbReference type="Proteomes" id="UP000677228">
    <property type="component" value="Unassembled WGS sequence"/>
</dbReference>